<dbReference type="PANTHER" id="PTHR43194">
    <property type="entry name" value="HYDROLASE ALPHA/BETA FOLD FAMILY"/>
    <property type="match status" value="1"/>
</dbReference>
<evidence type="ECO:0000313" key="2">
    <source>
        <dbReference type="EMBL" id="MDP9868171.1"/>
    </source>
</evidence>
<sequence>MPSTFDLARIRQANATGRVPVVFIHGLWLLPTSWERWARVFDEAGFAPITPDWPVMPPAGATAGEVADHFADLIGGLERRPAVVGHSTGGLLTQVLAGRGMACAGVAIGPAPFRGALPLPISPPRVPARASADPAAGRGAVPLTYDQFRHSFANAVGEEEAEWLYETFAVPAPGAPPLQASAAAFDPWSGPEVDSTAEDRGPLLLISGEMDATVPWTVVHASYRNQVRNAHHLTEIIEMPGRGHSLTVDSGWREVCGTALTFIQRFVDP</sequence>
<protein>
    <submittedName>
        <fullName evidence="2">Pimeloyl-ACP methyl ester carboxylesterase</fullName>
    </submittedName>
</protein>
<keyword evidence="3" id="KW-1185">Reference proteome</keyword>
<name>A0ABT9RFW0_9ACTN</name>
<dbReference type="RefSeq" id="WP_306870722.1">
    <property type="nucleotide sequence ID" value="NZ_JAUSRB010000002.1"/>
</dbReference>
<proteinExistence type="predicted"/>
<dbReference type="InterPro" id="IPR029058">
    <property type="entry name" value="AB_hydrolase_fold"/>
</dbReference>
<gene>
    <name evidence="2" type="ORF">J2S55_007437</name>
</gene>
<dbReference type="SUPFAM" id="SSF53474">
    <property type="entry name" value="alpha/beta-Hydrolases"/>
    <property type="match status" value="1"/>
</dbReference>
<dbReference type="InterPro" id="IPR050228">
    <property type="entry name" value="Carboxylesterase_BioH"/>
</dbReference>
<dbReference type="Proteomes" id="UP001230426">
    <property type="component" value="Unassembled WGS sequence"/>
</dbReference>
<accession>A0ABT9RFW0</accession>
<evidence type="ECO:0000313" key="3">
    <source>
        <dbReference type="Proteomes" id="UP001230426"/>
    </source>
</evidence>
<organism evidence="2 3">
    <name type="scientific">Streptosporangium brasiliense</name>
    <dbReference type="NCBI Taxonomy" id="47480"/>
    <lineage>
        <taxon>Bacteria</taxon>
        <taxon>Bacillati</taxon>
        <taxon>Actinomycetota</taxon>
        <taxon>Actinomycetes</taxon>
        <taxon>Streptosporangiales</taxon>
        <taxon>Streptosporangiaceae</taxon>
        <taxon>Streptosporangium</taxon>
    </lineage>
</organism>
<dbReference type="Gene3D" id="3.40.50.1820">
    <property type="entry name" value="alpha/beta hydrolase"/>
    <property type="match status" value="1"/>
</dbReference>
<feature type="domain" description="AB hydrolase-1" evidence="1">
    <location>
        <begin position="21"/>
        <end position="255"/>
    </location>
</feature>
<dbReference type="Pfam" id="PF12697">
    <property type="entry name" value="Abhydrolase_6"/>
    <property type="match status" value="1"/>
</dbReference>
<dbReference type="EMBL" id="JAUSRB010000002">
    <property type="protein sequence ID" value="MDP9868171.1"/>
    <property type="molecule type" value="Genomic_DNA"/>
</dbReference>
<reference evidence="2 3" key="1">
    <citation type="submission" date="2023-07" db="EMBL/GenBank/DDBJ databases">
        <title>Sequencing the genomes of 1000 actinobacteria strains.</title>
        <authorList>
            <person name="Klenk H.-P."/>
        </authorList>
    </citation>
    <scope>NUCLEOTIDE SEQUENCE [LARGE SCALE GENOMIC DNA]</scope>
    <source>
        <strain evidence="2 3">DSM 44109</strain>
    </source>
</reference>
<comment type="caution">
    <text evidence="2">The sequence shown here is derived from an EMBL/GenBank/DDBJ whole genome shotgun (WGS) entry which is preliminary data.</text>
</comment>
<evidence type="ECO:0000259" key="1">
    <source>
        <dbReference type="Pfam" id="PF12697"/>
    </source>
</evidence>
<dbReference type="InterPro" id="IPR000073">
    <property type="entry name" value="AB_hydrolase_1"/>
</dbReference>
<dbReference type="PANTHER" id="PTHR43194:SF2">
    <property type="entry name" value="PEROXISOMAL MEMBRANE PROTEIN LPX1"/>
    <property type="match status" value="1"/>
</dbReference>